<name>A0A502CSM4_9MICO</name>
<dbReference type="RefSeq" id="WP_140742631.1">
    <property type="nucleotide sequence ID" value="NZ_RCZM01000005.1"/>
</dbReference>
<dbReference type="AlphaFoldDB" id="A0A502CSM4"/>
<comment type="caution">
    <text evidence="1">The sequence shown here is derived from an EMBL/GenBank/DDBJ whole genome shotgun (WGS) entry which is preliminary data.</text>
</comment>
<gene>
    <name evidence="1" type="ORF">EAH86_16405</name>
</gene>
<organism evidence="1 2">
    <name type="scientific">Pedococcus bigeumensis</name>
    <dbReference type="NCBI Taxonomy" id="433644"/>
    <lineage>
        <taxon>Bacteria</taxon>
        <taxon>Bacillati</taxon>
        <taxon>Actinomycetota</taxon>
        <taxon>Actinomycetes</taxon>
        <taxon>Micrococcales</taxon>
        <taxon>Intrasporangiaceae</taxon>
        <taxon>Pedococcus</taxon>
    </lineage>
</organism>
<accession>A0A502CSM4</accession>
<evidence type="ECO:0000313" key="1">
    <source>
        <dbReference type="EMBL" id="TPG15099.1"/>
    </source>
</evidence>
<dbReference type="EMBL" id="RCZM01000005">
    <property type="protein sequence ID" value="TPG15099.1"/>
    <property type="molecule type" value="Genomic_DNA"/>
</dbReference>
<evidence type="ECO:0008006" key="3">
    <source>
        <dbReference type="Google" id="ProtNLM"/>
    </source>
</evidence>
<dbReference type="OrthoDB" id="3173471at2"/>
<reference evidence="1 2" key="1">
    <citation type="journal article" date="2019" name="Environ. Microbiol.">
        <title>Species interactions and distinct microbial communities in high Arctic permafrost affected cryosols are associated with the CH4 and CO2 gas fluxes.</title>
        <authorList>
            <person name="Altshuler I."/>
            <person name="Hamel J."/>
            <person name="Turney S."/>
            <person name="Magnuson E."/>
            <person name="Levesque R."/>
            <person name="Greer C."/>
            <person name="Whyte L.G."/>
        </authorList>
    </citation>
    <scope>NUCLEOTIDE SEQUENCE [LARGE SCALE GENOMIC DNA]</scope>
    <source>
        <strain evidence="1 2">S9.3A</strain>
    </source>
</reference>
<keyword evidence="2" id="KW-1185">Reference proteome</keyword>
<sequence>MSLRWLPADLLTGPFTLDVARGAGVPQWRLRDAALHIPTRSVRSAAPVEDVFARATAFRAALPDDIAFSHVTAAQLWGLALPDVVAAQTELDVLRVTHRNRIRRTGCNGHRGLEARGTAIRLGLPLTGLVDTWVDLGEVLDRGLFRDDLVVVGDEVATRLAGPPDPGSDLPDWSIGPVLLRQALSRRVRPRGGVVLGSALELVRAPVRSPMETRARLMFVRAGFPEPMVNRDVHGRDGQWLLEGDLVWEAQRVVGEYQGRDHASIRQRSYDADRRAVADDEDWTVLEIYAADVYQPGRRIACLRRFARALDLDPAGLEIR</sequence>
<dbReference type="Proteomes" id="UP000317722">
    <property type="component" value="Unassembled WGS sequence"/>
</dbReference>
<evidence type="ECO:0000313" key="2">
    <source>
        <dbReference type="Proteomes" id="UP000317722"/>
    </source>
</evidence>
<proteinExistence type="predicted"/>
<protein>
    <recommendedName>
        <fullName evidence="3">DUF559 domain-containing protein</fullName>
    </recommendedName>
</protein>